<feature type="compositionally biased region" description="Basic and acidic residues" evidence="1">
    <location>
        <begin position="94"/>
        <end position="104"/>
    </location>
</feature>
<evidence type="ECO:0000313" key="4">
    <source>
        <dbReference type="Proteomes" id="UP000091857"/>
    </source>
</evidence>
<dbReference type="SMART" id="SM00220">
    <property type="entry name" value="S_TKc"/>
    <property type="match status" value="1"/>
</dbReference>
<dbReference type="CDD" id="cd13999">
    <property type="entry name" value="STKc_MAP3K-like"/>
    <property type="match status" value="1"/>
</dbReference>
<dbReference type="InterPro" id="IPR011009">
    <property type="entry name" value="Kinase-like_dom_sf"/>
</dbReference>
<dbReference type="Gramene" id="Manes.17G046400.2.v8.1">
    <property type="protein sequence ID" value="Manes.17G046400.2.v8.1.CDS"/>
    <property type="gene ID" value="Manes.17G046400.v8.1"/>
</dbReference>
<accession>A0A251IV36</accession>
<evidence type="ECO:0000313" key="3">
    <source>
        <dbReference type="EMBL" id="OAY24822.1"/>
    </source>
</evidence>
<organism evidence="3 4">
    <name type="scientific">Manihot esculenta</name>
    <name type="common">Cassava</name>
    <name type="synonym">Jatropha manihot</name>
    <dbReference type="NCBI Taxonomy" id="3983"/>
    <lineage>
        <taxon>Eukaryota</taxon>
        <taxon>Viridiplantae</taxon>
        <taxon>Streptophyta</taxon>
        <taxon>Embryophyta</taxon>
        <taxon>Tracheophyta</taxon>
        <taxon>Spermatophyta</taxon>
        <taxon>Magnoliopsida</taxon>
        <taxon>eudicotyledons</taxon>
        <taxon>Gunneridae</taxon>
        <taxon>Pentapetalae</taxon>
        <taxon>rosids</taxon>
        <taxon>fabids</taxon>
        <taxon>Malpighiales</taxon>
        <taxon>Euphorbiaceae</taxon>
        <taxon>Crotonoideae</taxon>
        <taxon>Manihoteae</taxon>
        <taxon>Manihot</taxon>
    </lineage>
</organism>
<dbReference type="Gene3D" id="1.10.510.10">
    <property type="entry name" value="Transferase(Phosphotransferase) domain 1"/>
    <property type="match status" value="1"/>
</dbReference>
<dbReference type="SUPFAM" id="SSF56112">
    <property type="entry name" value="Protein kinase-like (PK-like)"/>
    <property type="match status" value="1"/>
</dbReference>
<dbReference type="InterPro" id="IPR051681">
    <property type="entry name" value="Ser/Thr_Kinases-Pseudokinases"/>
</dbReference>
<dbReference type="PRINTS" id="PR00109">
    <property type="entry name" value="TYRKINASE"/>
</dbReference>
<dbReference type="OMA" id="VEQCWSL"/>
<dbReference type="PROSITE" id="PS00108">
    <property type="entry name" value="PROTEIN_KINASE_ST"/>
    <property type="match status" value="1"/>
</dbReference>
<dbReference type="GO" id="GO:0004674">
    <property type="term" value="F:protein serine/threonine kinase activity"/>
    <property type="evidence" value="ECO:0000318"/>
    <property type="project" value="GO_Central"/>
</dbReference>
<dbReference type="FunFam" id="1.10.510.10:FF:000316">
    <property type="entry name" value="serine/threonine-protein kinase HT1"/>
    <property type="match status" value="1"/>
</dbReference>
<gene>
    <name evidence="3" type="ORF">MANES_17G046400</name>
</gene>
<dbReference type="Pfam" id="PF07714">
    <property type="entry name" value="PK_Tyr_Ser-Thr"/>
    <property type="match status" value="1"/>
</dbReference>
<dbReference type="Gene3D" id="3.30.200.20">
    <property type="entry name" value="Phosphorylase Kinase, domain 1"/>
    <property type="match status" value="1"/>
</dbReference>
<dbReference type="InterPro" id="IPR000719">
    <property type="entry name" value="Prot_kinase_dom"/>
</dbReference>
<dbReference type="InterPro" id="IPR008271">
    <property type="entry name" value="Ser/Thr_kinase_AS"/>
</dbReference>
<dbReference type="GO" id="GO:0005524">
    <property type="term" value="F:ATP binding"/>
    <property type="evidence" value="ECO:0007669"/>
    <property type="project" value="InterPro"/>
</dbReference>
<feature type="compositionally biased region" description="Polar residues" evidence="1">
    <location>
        <begin position="61"/>
        <end position="83"/>
    </location>
</feature>
<keyword evidence="4" id="KW-1185">Reference proteome</keyword>
<dbReference type="InterPro" id="IPR001245">
    <property type="entry name" value="Ser-Thr/Tyr_kinase_cat_dom"/>
</dbReference>
<dbReference type="OrthoDB" id="4062651at2759"/>
<evidence type="ECO:0000259" key="2">
    <source>
        <dbReference type="PROSITE" id="PS50011"/>
    </source>
</evidence>
<dbReference type="PANTHER" id="PTHR44329">
    <property type="entry name" value="SERINE/THREONINE-PROTEIN KINASE TNNI3K-RELATED"/>
    <property type="match status" value="1"/>
</dbReference>
<dbReference type="Gramene" id="Manes.17G046400.7.v8.1">
    <property type="protein sequence ID" value="Manes.17G046400.7.v8.1.CDS"/>
    <property type="gene ID" value="Manes.17G046400.v8.1"/>
</dbReference>
<proteinExistence type="predicted"/>
<name>A0A251IV36_MANES</name>
<dbReference type="AlphaFoldDB" id="A0A251IV36"/>
<dbReference type="EMBL" id="CM004403">
    <property type="protein sequence ID" value="OAY24823.1"/>
    <property type="molecule type" value="Genomic_DNA"/>
</dbReference>
<feature type="compositionally biased region" description="Basic and acidic residues" evidence="1">
    <location>
        <begin position="113"/>
        <end position="129"/>
    </location>
</feature>
<dbReference type="PROSITE" id="PS50011">
    <property type="entry name" value="PROTEIN_KINASE_DOM"/>
    <property type="match status" value="1"/>
</dbReference>
<dbReference type="STRING" id="3983.A0A251IV36"/>
<reference evidence="3 4" key="1">
    <citation type="submission" date="2016-02" db="EMBL/GenBank/DDBJ databases">
        <title>WGS assembly of Manihot esculenta.</title>
        <authorList>
            <person name="Bredeson J.V."/>
            <person name="Prochnik S.E."/>
            <person name="Lyons J.B."/>
            <person name="Schmutz J."/>
            <person name="Grimwood J."/>
            <person name="Vrebalov J."/>
            <person name="Bart R.S."/>
            <person name="Amuge T."/>
            <person name="Ferguson M.E."/>
            <person name="Green R."/>
            <person name="Putnam N."/>
            <person name="Stites J."/>
            <person name="Rounsley S."/>
            <person name="Rokhsar D.S."/>
        </authorList>
    </citation>
    <scope>NUCLEOTIDE SEQUENCE [LARGE SCALE GENOMIC DNA]</scope>
    <source>
        <strain evidence="4">cv. AM560-2</strain>
        <tissue evidence="3">Leaf</tissue>
    </source>
</reference>
<sequence length="497" mass="56660">MEEQNSSWIRRTNFSHTVCLHLDSSRLASFPLAIQPERNSFLKSRPGMSSSYQRCVSFPNQRSSVPVDSQIQTNPLTNKQRSLSPLPETALSDTFKEARSDRKRFSTPQPRWNDQDKGVMGKSFHKESPETNTSSRAFNTNPIRQLASMKGHEKWKVKKDSAWTKYFDHGGGRVNAVEAADESSVDMSKLFLGLRFAHGAHSRLYHGVYKDEPVAVKIIRAPDDDENGTLAARLKNQYNREVNLLSRLHHPNVIKFVAACKNPPVYCVITEYLSEGSLRAYLRKLEHKSLTLPRLIAFALDIARGMEYIHSQGVIHRDLKPENVLINQEFHLKVADFGIACEEAYCDSLADDPGTYRWMAPEMIKKKSYGRKVDVYSFGLILWEMVAGTIPYEDMNPIQAAFAVVHKNLRPVIPKDCPHAMRALIEQCWSLHPEKRPEFWQIVKVLEQFESSLACDGTLNLVKNPTYQDHKKGLLHWIQKLGPVHPSNSPIPKPKFT</sequence>
<feature type="region of interest" description="Disordered" evidence="1">
    <location>
        <begin position="61"/>
        <end position="137"/>
    </location>
</feature>
<evidence type="ECO:0000256" key="1">
    <source>
        <dbReference type="SAM" id="MobiDB-lite"/>
    </source>
</evidence>
<dbReference type="GO" id="GO:0007165">
    <property type="term" value="P:signal transduction"/>
    <property type="evidence" value="ECO:0000318"/>
    <property type="project" value="GO_Central"/>
</dbReference>
<protein>
    <recommendedName>
        <fullName evidence="2">Protein kinase domain-containing protein</fullName>
    </recommendedName>
</protein>
<dbReference type="EMBL" id="CM004403">
    <property type="protein sequence ID" value="OAY24822.1"/>
    <property type="molecule type" value="Genomic_DNA"/>
</dbReference>
<dbReference type="Gramene" id="Manes.17G046400.5.v8.1">
    <property type="protein sequence ID" value="Manes.17G046400.5.v8.1.CDS"/>
    <property type="gene ID" value="Manes.17G046400.v8.1"/>
</dbReference>
<dbReference type="PANTHER" id="PTHR44329:SF73">
    <property type="entry name" value="OS01G0201200 PROTEIN"/>
    <property type="match status" value="1"/>
</dbReference>
<feature type="domain" description="Protein kinase" evidence="2">
    <location>
        <begin position="190"/>
        <end position="450"/>
    </location>
</feature>
<dbReference type="Gramene" id="Manes.17G046400.4.v8.1">
    <property type="protein sequence ID" value="Manes.17G046400.4.v8.1.CDS"/>
    <property type="gene ID" value="Manes.17G046400.v8.1"/>
</dbReference>
<dbReference type="Gramene" id="Manes.17G046400.6.v8.1">
    <property type="protein sequence ID" value="Manes.17G046400.6.v8.1.CDS"/>
    <property type="gene ID" value="Manes.17G046400.v8.1"/>
</dbReference>
<dbReference type="Proteomes" id="UP000091857">
    <property type="component" value="Chromosome 17"/>
</dbReference>